<evidence type="ECO:0008006" key="10">
    <source>
        <dbReference type="Google" id="ProtNLM"/>
    </source>
</evidence>
<keyword evidence="4" id="KW-0274">FAD</keyword>
<dbReference type="EMBL" id="KN832889">
    <property type="protein sequence ID" value="KIM94775.1"/>
    <property type="molecule type" value="Genomic_DNA"/>
</dbReference>
<evidence type="ECO:0000256" key="2">
    <source>
        <dbReference type="ARBA" id="ARBA00010139"/>
    </source>
</evidence>
<gene>
    <name evidence="8" type="ORF">OIDMADRAFT_45687</name>
</gene>
<keyword evidence="3" id="KW-0285">Flavoprotein</keyword>
<dbReference type="Proteomes" id="UP000054321">
    <property type="component" value="Unassembled WGS sequence"/>
</dbReference>
<dbReference type="SUPFAM" id="SSF51905">
    <property type="entry name" value="FAD/NAD(P)-binding domain"/>
    <property type="match status" value="2"/>
</dbReference>
<evidence type="ECO:0000256" key="6">
    <source>
        <dbReference type="ARBA" id="ARBA00023002"/>
    </source>
</evidence>
<dbReference type="PANTHER" id="PTHR43098:SF3">
    <property type="entry name" value="L-ORNITHINE N(5)-MONOOXYGENASE-RELATED"/>
    <property type="match status" value="1"/>
</dbReference>
<sequence length="537" mass="60784">MDPIDAIVVGAGFGGIAATYELKHAGFDVQCYERESGPGGVWKENRYPGARCDSGMPDYQFSYTSTLEDFTWSSKFPDRQEILRYFNHSIERLDLINDVIFNSTLVKAIWDDVACQWTLSFEGKKDVTCKWFIPAFGYASKSYMPKYQGIATFHGALFHTAQWPDDIDPVNKRVAIIGTGASGVQVVQTIASKTKQLTVYQKSPNTALPMPSLSWPVDEQKIVNNTAEIRTGFSVRHSNNQFGAFPGLPAPRLFYDDTPSEREMFYAEMWKAGFGFWLLNYKETLLEDEPNREAYEYWAKRTRTRVEDPVKRDILAPLTPRYPFGSKRPSLELTYYEAFNSPHVDIVDISKDPIVEIIETGIVTKNVTTDFDIIVFATGFDAFTGGLTSIDIVGRNGKLLRDYWADGVLSHLGIACHGFPNMLYIYGPQSPGPLCSGPTCCQPQAKWIATMLTDMRRIKALAFEATPEVERTWKRRLVEDWQSKVFSKANSYYQGANIPGKVIEPLMWACGVDKYFEALEKCRARNWEGFQISLESS</sequence>
<protein>
    <recommendedName>
        <fullName evidence="10">FAD/NAD(P)-binding domain-containing protein</fullName>
    </recommendedName>
</protein>
<evidence type="ECO:0000256" key="5">
    <source>
        <dbReference type="ARBA" id="ARBA00022857"/>
    </source>
</evidence>
<evidence type="ECO:0000256" key="3">
    <source>
        <dbReference type="ARBA" id="ARBA00022630"/>
    </source>
</evidence>
<dbReference type="Gene3D" id="3.50.50.60">
    <property type="entry name" value="FAD/NAD(P)-binding domain"/>
    <property type="match status" value="2"/>
</dbReference>
<evidence type="ECO:0000256" key="7">
    <source>
        <dbReference type="ARBA" id="ARBA00023033"/>
    </source>
</evidence>
<accession>A0A0C3GF80</accession>
<keyword evidence="6" id="KW-0560">Oxidoreductase</keyword>
<comment type="cofactor">
    <cofactor evidence="1">
        <name>FAD</name>
        <dbReference type="ChEBI" id="CHEBI:57692"/>
    </cofactor>
</comment>
<dbReference type="InterPro" id="IPR050775">
    <property type="entry name" value="FAD-binding_Monooxygenases"/>
</dbReference>
<keyword evidence="5" id="KW-0521">NADP</keyword>
<dbReference type="AlphaFoldDB" id="A0A0C3GF80"/>
<dbReference type="GO" id="GO:0004497">
    <property type="term" value="F:monooxygenase activity"/>
    <property type="evidence" value="ECO:0007669"/>
    <property type="project" value="UniProtKB-KW"/>
</dbReference>
<proteinExistence type="inferred from homology"/>
<dbReference type="InParanoid" id="A0A0C3GF80"/>
<reference evidence="8 9" key="1">
    <citation type="submission" date="2014-04" db="EMBL/GenBank/DDBJ databases">
        <authorList>
            <consortium name="DOE Joint Genome Institute"/>
            <person name="Kuo A."/>
            <person name="Martino E."/>
            <person name="Perotto S."/>
            <person name="Kohler A."/>
            <person name="Nagy L.G."/>
            <person name="Floudas D."/>
            <person name="Copeland A."/>
            <person name="Barry K.W."/>
            <person name="Cichocki N."/>
            <person name="Veneault-Fourrey C."/>
            <person name="LaButti K."/>
            <person name="Lindquist E.A."/>
            <person name="Lipzen A."/>
            <person name="Lundell T."/>
            <person name="Morin E."/>
            <person name="Murat C."/>
            <person name="Sun H."/>
            <person name="Tunlid A."/>
            <person name="Henrissat B."/>
            <person name="Grigoriev I.V."/>
            <person name="Hibbett D.S."/>
            <person name="Martin F."/>
            <person name="Nordberg H.P."/>
            <person name="Cantor M.N."/>
            <person name="Hua S.X."/>
        </authorList>
    </citation>
    <scope>NUCLEOTIDE SEQUENCE [LARGE SCALE GENOMIC DNA]</scope>
    <source>
        <strain evidence="8 9">Zn</strain>
    </source>
</reference>
<dbReference type="PANTHER" id="PTHR43098">
    <property type="entry name" value="L-ORNITHINE N(5)-MONOOXYGENASE-RELATED"/>
    <property type="match status" value="1"/>
</dbReference>
<name>A0A0C3GF80_OIDMZ</name>
<organism evidence="8 9">
    <name type="scientific">Oidiodendron maius (strain Zn)</name>
    <dbReference type="NCBI Taxonomy" id="913774"/>
    <lineage>
        <taxon>Eukaryota</taxon>
        <taxon>Fungi</taxon>
        <taxon>Dikarya</taxon>
        <taxon>Ascomycota</taxon>
        <taxon>Pezizomycotina</taxon>
        <taxon>Leotiomycetes</taxon>
        <taxon>Leotiomycetes incertae sedis</taxon>
        <taxon>Myxotrichaceae</taxon>
        <taxon>Oidiodendron</taxon>
    </lineage>
</organism>
<dbReference type="InterPro" id="IPR036188">
    <property type="entry name" value="FAD/NAD-bd_sf"/>
</dbReference>
<dbReference type="PRINTS" id="PR00411">
    <property type="entry name" value="PNDRDTASEI"/>
</dbReference>
<evidence type="ECO:0000256" key="1">
    <source>
        <dbReference type="ARBA" id="ARBA00001974"/>
    </source>
</evidence>
<evidence type="ECO:0000256" key="4">
    <source>
        <dbReference type="ARBA" id="ARBA00022827"/>
    </source>
</evidence>
<evidence type="ECO:0000313" key="9">
    <source>
        <dbReference type="Proteomes" id="UP000054321"/>
    </source>
</evidence>
<comment type="similarity">
    <text evidence="2">Belongs to the FAD-binding monooxygenase family.</text>
</comment>
<dbReference type="HOGENOM" id="CLU_006937_8_0_1"/>
<dbReference type="STRING" id="913774.A0A0C3GF80"/>
<dbReference type="OrthoDB" id="66881at2759"/>
<keyword evidence="7" id="KW-0503">Monooxygenase</keyword>
<keyword evidence="9" id="KW-1185">Reference proteome</keyword>
<dbReference type="Pfam" id="PF13450">
    <property type="entry name" value="NAD_binding_8"/>
    <property type="match status" value="1"/>
</dbReference>
<evidence type="ECO:0000313" key="8">
    <source>
        <dbReference type="EMBL" id="KIM94775.1"/>
    </source>
</evidence>
<reference evidence="9" key="2">
    <citation type="submission" date="2015-01" db="EMBL/GenBank/DDBJ databases">
        <title>Evolutionary Origins and Diversification of the Mycorrhizal Mutualists.</title>
        <authorList>
            <consortium name="DOE Joint Genome Institute"/>
            <consortium name="Mycorrhizal Genomics Consortium"/>
            <person name="Kohler A."/>
            <person name="Kuo A."/>
            <person name="Nagy L.G."/>
            <person name="Floudas D."/>
            <person name="Copeland A."/>
            <person name="Barry K.W."/>
            <person name="Cichocki N."/>
            <person name="Veneault-Fourrey C."/>
            <person name="LaButti K."/>
            <person name="Lindquist E.A."/>
            <person name="Lipzen A."/>
            <person name="Lundell T."/>
            <person name="Morin E."/>
            <person name="Murat C."/>
            <person name="Riley R."/>
            <person name="Ohm R."/>
            <person name="Sun H."/>
            <person name="Tunlid A."/>
            <person name="Henrissat B."/>
            <person name="Grigoriev I.V."/>
            <person name="Hibbett D.S."/>
            <person name="Martin F."/>
        </authorList>
    </citation>
    <scope>NUCLEOTIDE SEQUENCE [LARGE SCALE GENOMIC DNA]</scope>
    <source>
        <strain evidence="9">Zn</strain>
    </source>
</reference>